<feature type="signal peptide" evidence="7">
    <location>
        <begin position="1"/>
        <end position="19"/>
    </location>
</feature>
<keyword evidence="2 6" id="KW-0349">Heme</keyword>
<dbReference type="InterPro" id="IPR002327">
    <property type="entry name" value="Cyt_c_1A/1B"/>
</dbReference>
<gene>
    <name evidence="9" type="ORF">OAN307_c48360</name>
</gene>
<accession>M9RIF9</accession>
<evidence type="ECO:0000259" key="8">
    <source>
        <dbReference type="PROSITE" id="PS51007"/>
    </source>
</evidence>
<dbReference type="STRING" id="391626.OAN307_c48360"/>
<dbReference type="SUPFAM" id="SSF46626">
    <property type="entry name" value="Cytochrome c"/>
    <property type="match status" value="1"/>
</dbReference>
<dbReference type="PANTHER" id="PTHR11961">
    <property type="entry name" value="CYTOCHROME C"/>
    <property type="match status" value="1"/>
</dbReference>
<dbReference type="KEGG" id="oat:OAN307_c48360"/>
<evidence type="ECO:0000256" key="2">
    <source>
        <dbReference type="ARBA" id="ARBA00022617"/>
    </source>
</evidence>
<evidence type="ECO:0000256" key="5">
    <source>
        <dbReference type="ARBA" id="ARBA00023004"/>
    </source>
</evidence>
<dbReference type="Gene3D" id="1.10.760.10">
    <property type="entry name" value="Cytochrome c-like domain"/>
    <property type="match status" value="1"/>
</dbReference>
<feature type="chain" id="PRO_5004102820" evidence="7">
    <location>
        <begin position="20"/>
        <end position="155"/>
    </location>
</feature>
<keyword evidence="1" id="KW-0813">Transport</keyword>
<keyword evidence="3 6" id="KW-0479">Metal-binding</keyword>
<keyword evidence="4" id="KW-0249">Electron transport</keyword>
<dbReference type="GO" id="GO:0046872">
    <property type="term" value="F:metal ion binding"/>
    <property type="evidence" value="ECO:0007669"/>
    <property type="project" value="UniProtKB-KW"/>
</dbReference>
<evidence type="ECO:0000256" key="3">
    <source>
        <dbReference type="ARBA" id="ARBA00022723"/>
    </source>
</evidence>
<feature type="domain" description="Cytochrome c" evidence="8">
    <location>
        <begin position="26"/>
        <end position="144"/>
    </location>
</feature>
<proteinExistence type="predicted"/>
<dbReference type="InterPro" id="IPR036909">
    <property type="entry name" value="Cyt_c-like_dom_sf"/>
</dbReference>
<protein>
    <submittedName>
        <fullName evidence="9">Putative class IA/IB cytochrome c</fullName>
    </submittedName>
</protein>
<evidence type="ECO:0000256" key="6">
    <source>
        <dbReference type="PROSITE-ProRule" id="PRU00433"/>
    </source>
</evidence>
<dbReference type="PROSITE" id="PS51007">
    <property type="entry name" value="CYTC"/>
    <property type="match status" value="1"/>
</dbReference>
<evidence type="ECO:0000256" key="4">
    <source>
        <dbReference type="ARBA" id="ARBA00022982"/>
    </source>
</evidence>
<dbReference type="OrthoDB" id="9805828at2"/>
<evidence type="ECO:0000256" key="7">
    <source>
        <dbReference type="SAM" id="SignalP"/>
    </source>
</evidence>
<reference evidence="9 10" key="1">
    <citation type="journal article" date="2013" name="PLoS ONE">
        <title>Poles Apart: Arctic and Antarctic Octadecabacter strains Share High Genome Plasticity and a New Type of Xanthorhodopsin.</title>
        <authorList>
            <person name="Vollmers J."/>
            <person name="Voget S."/>
            <person name="Dietrich S."/>
            <person name="Gollnow K."/>
            <person name="Smits M."/>
            <person name="Meyer K."/>
            <person name="Brinkhoff T."/>
            <person name="Simon M."/>
            <person name="Daniel R."/>
        </authorList>
    </citation>
    <scope>NUCLEOTIDE SEQUENCE [LARGE SCALE GENOMIC DNA]</scope>
    <source>
        <strain evidence="9 10">307</strain>
    </source>
</reference>
<evidence type="ECO:0000313" key="9">
    <source>
        <dbReference type="EMBL" id="AGI70181.1"/>
    </source>
</evidence>
<dbReference type="Proteomes" id="UP000005307">
    <property type="component" value="Chromosome"/>
</dbReference>
<evidence type="ECO:0000313" key="10">
    <source>
        <dbReference type="Proteomes" id="UP000005307"/>
    </source>
</evidence>
<dbReference type="eggNOG" id="COG3474">
    <property type="taxonomic scope" value="Bacteria"/>
</dbReference>
<dbReference type="HOGENOM" id="CLU_060944_1_0_5"/>
<keyword evidence="10" id="KW-1185">Reference proteome</keyword>
<sequence length="155" mass="16361">MSKFIYAAAFTLLAAPAFADGQAATGDAEAGEQQFDRQCVACHVVADADGEVLAGRNARTGPNLYGLAGRQLGVIDGFRYSDAIVELGEAGTVWDEGAFVGYVQDPTGWLRGALDNNRARGKMAYRVRDAQDAIDIYAYLATFGAIAAEAEADSN</sequence>
<dbReference type="AlphaFoldDB" id="M9RIF9"/>
<dbReference type="RefSeq" id="WP_015502066.1">
    <property type="nucleotide sequence ID" value="NC_020911.1"/>
</dbReference>
<dbReference type="InterPro" id="IPR009056">
    <property type="entry name" value="Cyt_c-like_dom"/>
</dbReference>
<dbReference type="EMBL" id="CP003740">
    <property type="protein sequence ID" value="AGI70181.1"/>
    <property type="molecule type" value="Genomic_DNA"/>
</dbReference>
<name>M9RIF9_9RHOB</name>
<organism evidence="9 10">
    <name type="scientific">Octadecabacter antarcticus 307</name>
    <dbReference type="NCBI Taxonomy" id="391626"/>
    <lineage>
        <taxon>Bacteria</taxon>
        <taxon>Pseudomonadati</taxon>
        <taxon>Pseudomonadota</taxon>
        <taxon>Alphaproteobacteria</taxon>
        <taxon>Rhodobacterales</taxon>
        <taxon>Roseobacteraceae</taxon>
        <taxon>Octadecabacter</taxon>
    </lineage>
</organism>
<evidence type="ECO:0000256" key="1">
    <source>
        <dbReference type="ARBA" id="ARBA00022448"/>
    </source>
</evidence>
<keyword evidence="5 6" id="KW-0408">Iron</keyword>
<keyword evidence="7" id="KW-0732">Signal</keyword>
<dbReference type="GO" id="GO:0020037">
    <property type="term" value="F:heme binding"/>
    <property type="evidence" value="ECO:0007669"/>
    <property type="project" value="InterPro"/>
</dbReference>
<dbReference type="GO" id="GO:0009055">
    <property type="term" value="F:electron transfer activity"/>
    <property type="evidence" value="ECO:0007669"/>
    <property type="project" value="InterPro"/>
</dbReference>